<evidence type="ECO:0000313" key="2">
    <source>
        <dbReference type="EMBL" id="QDT26111.1"/>
    </source>
</evidence>
<keyword evidence="1" id="KW-0812">Transmembrane</keyword>
<evidence type="ECO:0000256" key="1">
    <source>
        <dbReference type="SAM" id="Phobius"/>
    </source>
</evidence>
<keyword evidence="1" id="KW-0472">Membrane</keyword>
<dbReference type="Proteomes" id="UP000315647">
    <property type="component" value="Chromosome"/>
</dbReference>
<proteinExistence type="predicted"/>
<gene>
    <name evidence="2" type="ORF">Enr10x_14100</name>
</gene>
<keyword evidence="3" id="KW-1185">Reference proteome</keyword>
<evidence type="ECO:0000313" key="3">
    <source>
        <dbReference type="Proteomes" id="UP000315647"/>
    </source>
</evidence>
<organism evidence="2 3">
    <name type="scientific">Gimesia panareensis</name>
    <dbReference type="NCBI Taxonomy" id="2527978"/>
    <lineage>
        <taxon>Bacteria</taxon>
        <taxon>Pseudomonadati</taxon>
        <taxon>Planctomycetota</taxon>
        <taxon>Planctomycetia</taxon>
        <taxon>Planctomycetales</taxon>
        <taxon>Planctomycetaceae</taxon>
        <taxon>Gimesia</taxon>
    </lineage>
</organism>
<name>A0A517Q3C3_9PLAN</name>
<protein>
    <submittedName>
        <fullName evidence="2">Uncharacterized protein</fullName>
    </submittedName>
</protein>
<dbReference type="EMBL" id="CP037421">
    <property type="protein sequence ID" value="QDT26111.1"/>
    <property type="molecule type" value="Genomic_DNA"/>
</dbReference>
<reference evidence="2 3" key="1">
    <citation type="submission" date="2019-03" db="EMBL/GenBank/DDBJ databases">
        <title>Deep-cultivation of Planctomycetes and their phenomic and genomic characterization uncovers novel biology.</title>
        <authorList>
            <person name="Wiegand S."/>
            <person name="Jogler M."/>
            <person name="Boedeker C."/>
            <person name="Pinto D."/>
            <person name="Vollmers J."/>
            <person name="Rivas-Marin E."/>
            <person name="Kohn T."/>
            <person name="Peeters S.H."/>
            <person name="Heuer A."/>
            <person name="Rast P."/>
            <person name="Oberbeckmann S."/>
            <person name="Bunk B."/>
            <person name="Jeske O."/>
            <person name="Meyerdierks A."/>
            <person name="Storesund J.E."/>
            <person name="Kallscheuer N."/>
            <person name="Luecker S."/>
            <person name="Lage O.M."/>
            <person name="Pohl T."/>
            <person name="Merkel B.J."/>
            <person name="Hornburger P."/>
            <person name="Mueller R.-W."/>
            <person name="Bruemmer F."/>
            <person name="Labrenz M."/>
            <person name="Spormann A.M."/>
            <person name="Op den Camp H."/>
            <person name="Overmann J."/>
            <person name="Amann R."/>
            <person name="Jetten M.S.M."/>
            <person name="Mascher T."/>
            <person name="Medema M.H."/>
            <person name="Devos D.P."/>
            <person name="Kaster A.-K."/>
            <person name="Ovreas L."/>
            <person name="Rohde M."/>
            <person name="Galperin M.Y."/>
            <person name="Jogler C."/>
        </authorList>
    </citation>
    <scope>NUCLEOTIDE SEQUENCE [LARGE SCALE GENOMIC DNA]</scope>
    <source>
        <strain evidence="2 3">Enr10</strain>
    </source>
</reference>
<feature type="transmembrane region" description="Helical" evidence="1">
    <location>
        <begin position="20"/>
        <end position="43"/>
    </location>
</feature>
<accession>A0A517Q3C3</accession>
<dbReference type="AlphaFoldDB" id="A0A517Q3C3"/>
<dbReference type="RefSeq" id="WP_145448514.1">
    <property type="nucleotide sequence ID" value="NZ_CP037421.1"/>
</dbReference>
<sequence>MQKIHTQQQQHQNRRGIAILWLILWGGTFLTFFCVVLEIATLWQAQVELKNSMDSAALAAVKDWGVSGVGATNIPRNVGVAYTQANPILGTVFTPQTNLGTVSGGNPNANATNTGNFVFGAINGVTAPITFNGNAEVSCAAGDVTIIITDNSAGGSVDANSILVSFNEGTNLAIDSIKFILPDQTKGPAGAYAYFDSTAPPQVLTPSPTDITNTGWGLNGLDTEPTSHDAASPYGNRIWSPTNPSHDIYFTFEDFYVAGEAKSVRINFNGDSFTETDSLHFGVSTNQLGPSGYSSPYPGNVGEAWGYYGVRVEVDFRNTITNATSTGTGVFFDDPGTTSSEAQLTGGGGGYPAVLAQATVPVQGFCTSLFGVSFFNVSAASVAFYDCSTNRTALVNINSFTFP</sequence>
<keyword evidence="1" id="KW-1133">Transmembrane helix</keyword>